<feature type="region of interest" description="Disordered" evidence="1">
    <location>
        <begin position="1"/>
        <end position="45"/>
    </location>
</feature>
<proteinExistence type="predicted"/>
<evidence type="ECO:0008006" key="4">
    <source>
        <dbReference type="Google" id="ProtNLM"/>
    </source>
</evidence>
<dbReference type="AlphaFoldDB" id="A0A2H3C5Z1"/>
<organism evidence="2 3">
    <name type="scientific">Armillaria solidipes</name>
    <dbReference type="NCBI Taxonomy" id="1076256"/>
    <lineage>
        <taxon>Eukaryota</taxon>
        <taxon>Fungi</taxon>
        <taxon>Dikarya</taxon>
        <taxon>Basidiomycota</taxon>
        <taxon>Agaricomycotina</taxon>
        <taxon>Agaricomycetes</taxon>
        <taxon>Agaricomycetidae</taxon>
        <taxon>Agaricales</taxon>
        <taxon>Marasmiineae</taxon>
        <taxon>Physalacriaceae</taxon>
        <taxon>Armillaria</taxon>
    </lineage>
</organism>
<protein>
    <recommendedName>
        <fullName evidence="4">Retrotransposon gag domain-containing protein</fullName>
    </recommendedName>
</protein>
<evidence type="ECO:0000313" key="2">
    <source>
        <dbReference type="EMBL" id="PBK73738.1"/>
    </source>
</evidence>
<dbReference type="EMBL" id="KZ293420">
    <property type="protein sequence ID" value="PBK73738.1"/>
    <property type="molecule type" value="Genomic_DNA"/>
</dbReference>
<gene>
    <name evidence="2" type="ORF">ARMSODRAFT_972125</name>
</gene>
<evidence type="ECO:0000313" key="3">
    <source>
        <dbReference type="Proteomes" id="UP000218334"/>
    </source>
</evidence>
<dbReference type="Proteomes" id="UP000218334">
    <property type="component" value="Unassembled WGS sequence"/>
</dbReference>
<name>A0A2H3C5Z1_9AGAR</name>
<reference evidence="3" key="1">
    <citation type="journal article" date="2017" name="Nat. Ecol. Evol.">
        <title>Genome expansion and lineage-specific genetic innovations in the forest pathogenic fungi Armillaria.</title>
        <authorList>
            <person name="Sipos G."/>
            <person name="Prasanna A.N."/>
            <person name="Walter M.C."/>
            <person name="O'Connor E."/>
            <person name="Balint B."/>
            <person name="Krizsan K."/>
            <person name="Kiss B."/>
            <person name="Hess J."/>
            <person name="Varga T."/>
            <person name="Slot J."/>
            <person name="Riley R."/>
            <person name="Boka B."/>
            <person name="Rigling D."/>
            <person name="Barry K."/>
            <person name="Lee J."/>
            <person name="Mihaltcheva S."/>
            <person name="LaButti K."/>
            <person name="Lipzen A."/>
            <person name="Waldron R."/>
            <person name="Moloney N.M."/>
            <person name="Sperisen C."/>
            <person name="Kredics L."/>
            <person name="Vagvoelgyi C."/>
            <person name="Patrignani A."/>
            <person name="Fitzpatrick D."/>
            <person name="Nagy I."/>
            <person name="Doyle S."/>
            <person name="Anderson J.B."/>
            <person name="Grigoriev I.V."/>
            <person name="Gueldener U."/>
            <person name="Muensterkoetter M."/>
            <person name="Nagy L.G."/>
        </authorList>
    </citation>
    <scope>NUCLEOTIDE SEQUENCE [LARGE SCALE GENOMIC DNA]</scope>
    <source>
        <strain evidence="3">28-4</strain>
    </source>
</reference>
<sequence length="371" mass="42051">MTTHGSLPRFIRQQLGCPFTPSPLSESGSETPRLPPETPLPHPEKMMTPSTLWATTMTGLPLLTSTKRSSVSTTPRPGSYEEAISRLVTLPTALTTESRWDSISQPPGMGYAQEQPRNSVTWRLHYTPSPWNSATDPTWMGGMTPEEFDHFHYNKETALQPPQPPSRPPIPNHLRPLYKREDRYSVPCPPAGRGCPDPLPQLVGEAADSAPYLGIKPIMLQPPKLFKGEHDDIRQFLRDCITYFEAFTLYFILPSQTVPFAASHFKGPTKNCEFVDIINSQFWDPAIEEVHEKKMYNLWMGNGSTTTYFQEVEREAKLAGLHTDERECRAMVKAVRLGIPNSYSKFIANTSYNMPHMYPKWKACVIIMHEE</sequence>
<evidence type="ECO:0000256" key="1">
    <source>
        <dbReference type="SAM" id="MobiDB-lite"/>
    </source>
</evidence>
<keyword evidence="3" id="KW-1185">Reference proteome</keyword>
<accession>A0A2H3C5Z1</accession>